<feature type="transmembrane region" description="Helical" evidence="1">
    <location>
        <begin position="45"/>
        <end position="68"/>
    </location>
</feature>
<dbReference type="Pfam" id="PF11146">
    <property type="entry name" value="DUF2905"/>
    <property type="match status" value="1"/>
</dbReference>
<dbReference type="AlphaFoldDB" id="A0A4R3LDS4"/>
<sequence>MNPVAKMLIIGGGVLILFGLLWQVGGKWIPLGRLPGDIVIEKENVKFYFPIMTSIIVSIILSLLVYLFRLFR</sequence>
<dbReference type="Proteomes" id="UP000294937">
    <property type="component" value="Unassembled WGS sequence"/>
</dbReference>
<keyword evidence="3" id="KW-1185">Reference proteome</keyword>
<comment type="caution">
    <text evidence="2">The sequence shown here is derived from an EMBL/GenBank/DDBJ whole genome shotgun (WGS) entry which is preliminary data.</text>
</comment>
<dbReference type="EMBL" id="SMAG01000001">
    <property type="protein sequence ID" value="TCS96464.1"/>
    <property type="molecule type" value="Genomic_DNA"/>
</dbReference>
<evidence type="ECO:0000313" key="2">
    <source>
        <dbReference type="EMBL" id="TCS96464.1"/>
    </source>
</evidence>
<evidence type="ECO:0000313" key="3">
    <source>
        <dbReference type="Proteomes" id="UP000294937"/>
    </source>
</evidence>
<keyword evidence="1" id="KW-0472">Membrane</keyword>
<dbReference type="PANTHER" id="PTHR36443">
    <property type="entry name" value="BSR5223 PROTEIN"/>
    <property type="match status" value="1"/>
</dbReference>
<keyword evidence="1" id="KW-1133">Transmembrane helix</keyword>
<dbReference type="InterPro" id="IPR021320">
    <property type="entry name" value="DUF2905"/>
</dbReference>
<organism evidence="2 3">
    <name type="scientific">Hazenella coriacea</name>
    <dbReference type="NCBI Taxonomy" id="1179467"/>
    <lineage>
        <taxon>Bacteria</taxon>
        <taxon>Bacillati</taxon>
        <taxon>Bacillota</taxon>
        <taxon>Bacilli</taxon>
        <taxon>Bacillales</taxon>
        <taxon>Thermoactinomycetaceae</taxon>
        <taxon>Hazenella</taxon>
    </lineage>
</organism>
<keyword evidence="1" id="KW-0812">Transmembrane</keyword>
<proteinExistence type="predicted"/>
<name>A0A4R3LDS4_9BACL</name>
<protein>
    <submittedName>
        <fullName evidence="2">DUF2905 family protein</fullName>
    </submittedName>
</protein>
<reference evidence="2 3" key="1">
    <citation type="submission" date="2019-03" db="EMBL/GenBank/DDBJ databases">
        <title>Genomic Encyclopedia of Type Strains, Phase IV (KMG-IV): sequencing the most valuable type-strain genomes for metagenomic binning, comparative biology and taxonomic classification.</title>
        <authorList>
            <person name="Goeker M."/>
        </authorList>
    </citation>
    <scope>NUCLEOTIDE SEQUENCE [LARGE SCALE GENOMIC DNA]</scope>
    <source>
        <strain evidence="2 3">DSM 45707</strain>
    </source>
</reference>
<feature type="transmembrane region" description="Helical" evidence="1">
    <location>
        <begin position="7"/>
        <end position="25"/>
    </location>
</feature>
<dbReference type="RefSeq" id="WP_131922880.1">
    <property type="nucleotide sequence ID" value="NZ_SMAG01000001.1"/>
</dbReference>
<dbReference type="PANTHER" id="PTHR36443:SF1">
    <property type="entry name" value="BSR5223 PROTEIN"/>
    <property type="match status" value="1"/>
</dbReference>
<dbReference type="OrthoDB" id="9811610at2"/>
<evidence type="ECO:0000256" key="1">
    <source>
        <dbReference type="SAM" id="Phobius"/>
    </source>
</evidence>
<accession>A0A4R3LDS4</accession>
<gene>
    <name evidence="2" type="ORF">EDD58_10197</name>
</gene>